<feature type="transmembrane region" description="Helical" evidence="1">
    <location>
        <begin position="245"/>
        <end position="264"/>
    </location>
</feature>
<feature type="transmembrane region" description="Helical" evidence="1">
    <location>
        <begin position="380"/>
        <end position="399"/>
    </location>
</feature>
<keyword evidence="1" id="KW-1133">Transmembrane helix</keyword>
<dbReference type="AlphaFoldDB" id="A0A6N2RFA9"/>
<dbReference type="InterPro" id="IPR018580">
    <property type="entry name" value="Uncharacterised_YfhO"/>
</dbReference>
<dbReference type="RefSeq" id="WP_156352608.1">
    <property type="nucleotide sequence ID" value="NZ_CACRST010000007.1"/>
</dbReference>
<keyword evidence="1" id="KW-0812">Transmembrane</keyword>
<dbReference type="EMBL" id="CACRST010000007">
    <property type="protein sequence ID" value="VYS80023.1"/>
    <property type="molecule type" value="Genomic_DNA"/>
</dbReference>
<dbReference type="PANTHER" id="PTHR38454:SF1">
    <property type="entry name" value="INTEGRAL MEMBRANE PROTEIN"/>
    <property type="match status" value="1"/>
</dbReference>
<feature type="transmembrane region" description="Helical" evidence="1">
    <location>
        <begin position="211"/>
        <end position="233"/>
    </location>
</feature>
<feature type="transmembrane region" description="Helical" evidence="1">
    <location>
        <begin position="172"/>
        <end position="191"/>
    </location>
</feature>
<feature type="transmembrane region" description="Helical" evidence="1">
    <location>
        <begin position="297"/>
        <end position="317"/>
    </location>
</feature>
<feature type="transmembrane region" description="Helical" evidence="1">
    <location>
        <begin position="324"/>
        <end position="345"/>
    </location>
</feature>
<evidence type="ECO:0000256" key="1">
    <source>
        <dbReference type="SAM" id="Phobius"/>
    </source>
</evidence>
<dbReference type="Pfam" id="PF09586">
    <property type="entry name" value="YfhO"/>
    <property type="match status" value="1"/>
</dbReference>
<keyword evidence="1" id="KW-0472">Membrane</keyword>
<reference evidence="2" key="1">
    <citation type="submission" date="2019-11" db="EMBL/GenBank/DDBJ databases">
        <authorList>
            <person name="Feng L."/>
        </authorList>
    </citation>
    <scope>NUCLEOTIDE SEQUENCE</scope>
    <source>
        <strain evidence="2">BgluceraseaLFYP119</strain>
    </source>
</reference>
<dbReference type="PANTHER" id="PTHR38454">
    <property type="entry name" value="INTEGRAL MEMBRANE PROTEIN-RELATED"/>
    <property type="match status" value="1"/>
</dbReference>
<protein>
    <submittedName>
        <fullName evidence="2">Bacterial membrane protein YfhO</fullName>
    </submittedName>
</protein>
<name>A0A6N2RFA9_9FIRM</name>
<accession>A0A6N2RFA9</accession>
<feature type="transmembrane region" description="Helical" evidence="1">
    <location>
        <begin position="119"/>
        <end position="139"/>
    </location>
</feature>
<proteinExistence type="predicted"/>
<evidence type="ECO:0000313" key="2">
    <source>
        <dbReference type="EMBL" id="VYS80023.1"/>
    </source>
</evidence>
<organism evidence="2">
    <name type="scientific">Blautia glucerasea</name>
    <dbReference type="NCBI Taxonomy" id="536633"/>
    <lineage>
        <taxon>Bacteria</taxon>
        <taxon>Bacillati</taxon>
        <taxon>Bacillota</taxon>
        <taxon>Clostridia</taxon>
        <taxon>Lachnospirales</taxon>
        <taxon>Lachnospiraceae</taxon>
        <taxon>Blautia</taxon>
    </lineage>
</organism>
<feature type="transmembrane region" description="Helical" evidence="1">
    <location>
        <begin position="411"/>
        <end position="436"/>
    </location>
</feature>
<gene>
    <name evidence="2" type="ORF">BGLFYP119_00636</name>
</gene>
<feature type="transmembrane region" description="Helical" evidence="1">
    <location>
        <begin position="24"/>
        <end position="47"/>
    </location>
</feature>
<sequence length="849" mass="95847">MENILGIPFKQKDISRSTYKNRSFSLTTALHFCLLAGIVLIFILITVPSGSFFGSSTDWYCQHVTIADTMRKHFLKTGELFPDWIPLGSGVNFYTLSYYGFLRPDVIISYFFPDIPVEIFIQGYAVMEWIAGTWIFYWWMQKKGKRPGLCLTGAFLYLTSNCMFQAHRQIMFVNYLPFLLLSLICLDSLKAKGTPKGFCFFPVSVPLSLCIFLMVIHSFYFFPACFVCCGLYCALSGSRPDKNLWITYFCSVFTGISLAMVHLLPTALTILENKKGVKSSPVWQLFTVNISLNTLLYSPYGCGLTLICLYCLFLSLYKKQSKKMAAVLILLLFSQFCCWLLNGTLYLRPKALIPFLPLILLLTVQTLEDLKRGILIHRPALVFFCALPVLTQAFALHSAQKPLLFIDLALLFLYAICAFTETPVLLTWVLPAFLFISTAQTENYVSPDKTRSVFSEKEILDTCTDTDKRLDILASPMTNSNYLPARELKRTTVYSSVSNSSYNHIFYDILKMPVSTRNRVTMNAHVNPFQEYLMGVRYLITDKDKLPEGYAPLLTKGTAVLAQNKNVLPSAYGSTALFSEKEFDALNYPQTLDTLTNRTIVPEISIGQASPYRSLMKEYPLPSGFLDRPSPDKEASVTYKLPAPLHHKILLLSFQVEYDGKKDIDITINGIRNRLSGSAAPYPNRNTHFTYMFSQNKPLKNLNIHFSKGNYKISCIQAYTLPVSAVKNPGIVPFSAEETNKKELLQGSICMPQDGYFVTSFPFSRGYRILVDHKPTKPQIVNKGFVGFPIKKGTHEILIEFHAPGKITGLICSFCAAIFLLAKLSTLLLSSVLRFPQDLHNSSCEVRLP</sequence>